<evidence type="ECO:0000313" key="2">
    <source>
        <dbReference type="Proteomes" id="UP000494115"/>
    </source>
</evidence>
<name>A0A6S7BE55_9BURK</name>
<gene>
    <name evidence="1" type="ORF">LMG28138_04165</name>
</gene>
<keyword evidence="2" id="KW-1185">Reference proteome</keyword>
<evidence type="ECO:0000313" key="1">
    <source>
        <dbReference type="EMBL" id="CAB3796984.1"/>
    </source>
</evidence>
<organism evidence="1 2">
    <name type="scientific">Pararobbsia alpina</name>
    <dbReference type="NCBI Taxonomy" id="621374"/>
    <lineage>
        <taxon>Bacteria</taxon>
        <taxon>Pseudomonadati</taxon>
        <taxon>Pseudomonadota</taxon>
        <taxon>Betaproteobacteria</taxon>
        <taxon>Burkholderiales</taxon>
        <taxon>Burkholderiaceae</taxon>
        <taxon>Pararobbsia</taxon>
    </lineage>
</organism>
<protein>
    <submittedName>
        <fullName evidence="1">Uncharacterized protein</fullName>
    </submittedName>
</protein>
<reference evidence="1 2" key="1">
    <citation type="submission" date="2020-04" db="EMBL/GenBank/DDBJ databases">
        <authorList>
            <person name="De Canck E."/>
        </authorList>
    </citation>
    <scope>NUCLEOTIDE SEQUENCE [LARGE SCALE GENOMIC DNA]</scope>
    <source>
        <strain evidence="1 2">LMG 28138</strain>
    </source>
</reference>
<dbReference type="AlphaFoldDB" id="A0A6S7BE55"/>
<dbReference type="EMBL" id="CADIKM010000025">
    <property type="protein sequence ID" value="CAB3796984.1"/>
    <property type="molecule type" value="Genomic_DNA"/>
</dbReference>
<dbReference type="Proteomes" id="UP000494115">
    <property type="component" value="Unassembled WGS sequence"/>
</dbReference>
<proteinExistence type="predicted"/>
<accession>A0A6S7BE55</accession>
<sequence length="166" mass="18484">MDQACGKGLIDFLPQPAHRDIDDVAVAVEIHVPHARGDQRAGQYLSLMLREEVKQIEFLVGQCNAQAAAFDAPLRHVDAQIAYFQHLFLFLRLPTAQDDADAGQQFSERKRLDEVVVGTKIETLEPVFERTARAQEQTGVFVRAPSLFITVQPSISGIITSSRIRS</sequence>